<name>A0A8K1I8A6_9PEZI</name>
<dbReference type="GeneID" id="68665329"/>
<protein>
    <submittedName>
        <fullName evidence="1">Uncharacterized protein</fullName>
    </submittedName>
</protein>
<evidence type="ECO:0000313" key="1">
    <source>
        <dbReference type="EMBL" id="UBU98529.1"/>
    </source>
</evidence>
<keyword evidence="1" id="KW-0496">Mitochondrion</keyword>
<dbReference type="AlphaFoldDB" id="A0A8K1I8A6"/>
<dbReference type="EMBL" id="MW538937">
    <property type="protein sequence ID" value="UBU98529.1"/>
    <property type="molecule type" value="Genomic_DNA"/>
</dbReference>
<reference evidence="1" key="1">
    <citation type="submission" date="2021-01" db="EMBL/GenBank/DDBJ databases">
        <authorList>
            <person name="Sun H.-H."/>
            <person name="Zhang S."/>
            <person name="Zhang Y.-J."/>
        </authorList>
    </citation>
    <scope>NUCLEOTIDE SEQUENCE</scope>
    <source>
        <strain evidence="1">CMM1</strain>
    </source>
</reference>
<gene>
    <name evidence="1" type="primary">orf165</name>
</gene>
<proteinExistence type="predicted"/>
<geneLocation type="mitochondrion" evidence="1"/>
<organism evidence="1">
    <name type="scientific">Morchella brunnea</name>
    <dbReference type="NCBI Taxonomy" id="1174671"/>
    <lineage>
        <taxon>Eukaryota</taxon>
        <taxon>Fungi</taxon>
        <taxon>Dikarya</taxon>
        <taxon>Ascomycota</taxon>
        <taxon>Pezizomycotina</taxon>
        <taxon>Pezizomycetes</taxon>
        <taxon>Pezizales</taxon>
        <taxon>Morchellaceae</taxon>
        <taxon>Morchella</taxon>
    </lineage>
</organism>
<dbReference type="RefSeq" id="YP_010218684.1">
    <property type="nucleotide sequence ID" value="NC_058917.1"/>
</dbReference>
<sequence length="165" mass="18770">MCLCGVLLGKKKNPQKTKRKGGPPVTNQGSNFFINWKGFTRVVSFFSCSCKLCVIVVEWRNARPYRWLWWRKFYFLPKTGFPATRVHLTAYLPDAEEPSTRCSFTAYADLDPRSPIFLSSISSDITLPWVINQAAHLVSLMTLVTRALGLPRSLALLHLNTSLFE</sequence>
<accession>A0A8K1I8A6</accession>